<gene>
    <name evidence="1" type="ORF">Nepgr_003318</name>
</gene>
<name>A0AAD3RZ93_NEPGR</name>
<dbReference type="AlphaFoldDB" id="A0AAD3RZ93"/>
<evidence type="ECO:0000313" key="2">
    <source>
        <dbReference type="Proteomes" id="UP001279734"/>
    </source>
</evidence>
<dbReference type="Proteomes" id="UP001279734">
    <property type="component" value="Unassembled WGS sequence"/>
</dbReference>
<sequence>MWVGDTGIISGVEKPRQFIELLTCDSLGPACVVGIDYSIWLESSIPTITGFDQSPVEESGPDRAIGPVGSTAPVPRAVEACMQFISNYIFDLV</sequence>
<proteinExistence type="predicted"/>
<reference evidence="1" key="1">
    <citation type="submission" date="2023-05" db="EMBL/GenBank/DDBJ databases">
        <title>Nepenthes gracilis genome sequencing.</title>
        <authorList>
            <person name="Fukushima K."/>
        </authorList>
    </citation>
    <scope>NUCLEOTIDE SEQUENCE</scope>
    <source>
        <strain evidence="1">SING2019-196</strain>
    </source>
</reference>
<organism evidence="1 2">
    <name type="scientific">Nepenthes gracilis</name>
    <name type="common">Slender pitcher plant</name>
    <dbReference type="NCBI Taxonomy" id="150966"/>
    <lineage>
        <taxon>Eukaryota</taxon>
        <taxon>Viridiplantae</taxon>
        <taxon>Streptophyta</taxon>
        <taxon>Embryophyta</taxon>
        <taxon>Tracheophyta</taxon>
        <taxon>Spermatophyta</taxon>
        <taxon>Magnoliopsida</taxon>
        <taxon>eudicotyledons</taxon>
        <taxon>Gunneridae</taxon>
        <taxon>Pentapetalae</taxon>
        <taxon>Caryophyllales</taxon>
        <taxon>Nepenthaceae</taxon>
        <taxon>Nepenthes</taxon>
    </lineage>
</organism>
<comment type="caution">
    <text evidence="1">The sequence shown here is derived from an EMBL/GenBank/DDBJ whole genome shotgun (WGS) entry which is preliminary data.</text>
</comment>
<dbReference type="EMBL" id="BSYO01000003">
    <property type="protein sequence ID" value="GMH01479.1"/>
    <property type="molecule type" value="Genomic_DNA"/>
</dbReference>
<keyword evidence="2" id="KW-1185">Reference proteome</keyword>
<evidence type="ECO:0000313" key="1">
    <source>
        <dbReference type="EMBL" id="GMH01479.1"/>
    </source>
</evidence>
<accession>A0AAD3RZ93</accession>
<protein>
    <submittedName>
        <fullName evidence="1">Uncharacterized protein</fullName>
    </submittedName>
</protein>